<dbReference type="EMBL" id="LQQY01000008">
    <property type="protein sequence ID" value="KZE51386.1"/>
    <property type="molecule type" value="Genomic_DNA"/>
</dbReference>
<evidence type="ECO:0000256" key="1">
    <source>
        <dbReference type="ARBA" id="ARBA00004651"/>
    </source>
</evidence>
<dbReference type="Pfam" id="PF02588">
    <property type="entry name" value="YitT_membrane"/>
    <property type="match status" value="1"/>
</dbReference>
<gene>
    <name evidence="7" type="ORF">AV649_14260</name>
</gene>
<dbReference type="PIRSF" id="PIRSF006483">
    <property type="entry name" value="Membrane_protein_YitT"/>
    <property type="match status" value="1"/>
</dbReference>
<dbReference type="GO" id="GO:0005886">
    <property type="term" value="C:plasma membrane"/>
    <property type="evidence" value="ECO:0007669"/>
    <property type="project" value="UniProtKB-SubCell"/>
</dbReference>
<evidence type="ECO:0000256" key="3">
    <source>
        <dbReference type="ARBA" id="ARBA00022692"/>
    </source>
</evidence>
<dbReference type="Gene3D" id="3.30.70.120">
    <property type="match status" value="1"/>
</dbReference>
<dbReference type="InterPro" id="IPR019264">
    <property type="entry name" value="DUF2179"/>
</dbReference>
<dbReference type="AlphaFoldDB" id="A0A0J5SB30"/>
<dbReference type="Proteomes" id="UP000076510">
    <property type="component" value="Unassembled WGS sequence"/>
</dbReference>
<dbReference type="PANTHER" id="PTHR33545">
    <property type="entry name" value="UPF0750 MEMBRANE PROTEIN YITT-RELATED"/>
    <property type="match status" value="1"/>
</dbReference>
<evidence type="ECO:0000256" key="5">
    <source>
        <dbReference type="ARBA" id="ARBA00023136"/>
    </source>
</evidence>
<dbReference type="PANTHER" id="PTHR33545:SF9">
    <property type="entry name" value="UPF0750 MEMBRANE PROTEIN YITE"/>
    <property type="match status" value="1"/>
</dbReference>
<proteinExistence type="predicted"/>
<dbReference type="InterPro" id="IPR051461">
    <property type="entry name" value="UPF0750_membrane"/>
</dbReference>
<dbReference type="OrthoDB" id="1758221at2"/>
<organism evidence="7 8">
    <name type="scientific">Rossellomorea marisflavi</name>
    <dbReference type="NCBI Taxonomy" id="189381"/>
    <lineage>
        <taxon>Bacteria</taxon>
        <taxon>Bacillati</taxon>
        <taxon>Bacillota</taxon>
        <taxon>Bacilli</taxon>
        <taxon>Bacillales</taxon>
        <taxon>Bacillaceae</taxon>
        <taxon>Rossellomorea</taxon>
    </lineage>
</organism>
<keyword evidence="5" id="KW-0472">Membrane</keyword>
<name>A0A0J5SB30_9BACI</name>
<evidence type="ECO:0000259" key="6">
    <source>
        <dbReference type="Pfam" id="PF10035"/>
    </source>
</evidence>
<keyword evidence="2" id="KW-1003">Cell membrane</keyword>
<accession>A0A0J5SB30</accession>
<dbReference type="PATRIC" id="fig|189381.11.peg.4351"/>
<comment type="caution">
    <text evidence="7">The sequence shown here is derived from an EMBL/GenBank/DDBJ whole genome shotgun (WGS) entry which is preliminary data.</text>
</comment>
<feature type="domain" description="DUF2179" evidence="6">
    <location>
        <begin position="220"/>
        <end position="273"/>
    </location>
</feature>
<evidence type="ECO:0000256" key="4">
    <source>
        <dbReference type="ARBA" id="ARBA00022989"/>
    </source>
</evidence>
<comment type="subcellular location">
    <subcellularLocation>
        <location evidence="1">Cell membrane</location>
        <topology evidence="1">Multi-pass membrane protein</topology>
    </subcellularLocation>
</comment>
<dbReference type="Pfam" id="PF10035">
    <property type="entry name" value="DUF2179"/>
    <property type="match status" value="1"/>
</dbReference>
<dbReference type="InterPro" id="IPR003740">
    <property type="entry name" value="YitT"/>
</dbReference>
<reference evidence="8" key="1">
    <citation type="submission" date="2016-01" db="EMBL/GenBank/DDBJ databases">
        <title>Whole genome sequencing of Bhargavaea cecembensis T14.</title>
        <authorList>
            <person name="Hong K.W."/>
        </authorList>
    </citation>
    <scope>NUCLEOTIDE SEQUENCE [LARGE SCALE GENOMIC DNA]</scope>
    <source>
        <strain evidence="8">M19</strain>
    </source>
</reference>
<evidence type="ECO:0000313" key="7">
    <source>
        <dbReference type="EMBL" id="KZE51386.1"/>
    </source>
</evidence>
<dbReference type="CDD" id="cd16380">
    <property type="entry name" value="YitT_C"/>
    <property type="match status" value="1"/>
</dbReference>
<dbReference type="RefSeq" id="WP_048005744.1">
    <property type="nucleotide sequence ID" value="NZ_CP047095.1"/>
</dbReference>
<keyword evidence="3" id="KW-0812">Transmembrane</keyword>
<keyword evidence="4" id="KW-1133">Transmembrane helix</keyword>
<protein>
    <recommendedName>
        <fullName evidence="6">DUF2179 domain-containing protein</fullName>
    </recommendedName>
</protein>
<evidence type="ECO:0000313" key="8">
    <source>
        <dbReference type="Proteomes" id="UP000076510"/>
    </source>
</evidence>
<evidence type="ECO:0000256" key="2">
    <source>
        <dbReference type="ARBA" id="ARBA00022475"/>
    </source>
</evidence>
<sequence>MKLFKTYLIIVIGAFLMALNIHFFLTPNNLALGGTSGAAIVLAEVINLPVGALMLALDASLFLLGLILIGPAFGIRSVIATLILNGFVWGMESFFPVHQPISPDVLVQVVIGTLLGAVGVAMIFYQEASAGGTGVLAQVLHRYINVELGTAVLLSDVLIVLASAFLFGLQTGLYAFFGLILKGVLVDKSIQFFNERKEVVIISEKSEDIRGFIIHELHKGATVHSAKGGFSEDDKEVITTILERKDFSKLKTYIQATDKEAFITVHSMHEIWGRNFRSFA</sequence>
<dbReference type="InterPro" id="IPR015867">
    <property type="entry name" value="N-reg_PII/ATP_PRibTrfase_C"/>
</dbReference>